<dbReference type="Gene3D" id="3.60.21.10">
    <property type="match status" value="1"/>
</dbReference>
<protein>
    <recommendedName>
        <fullName evidence="3">EF-hand domain-containing protein</fullName>
    </recommendedName>
</protein>
<dbReference type="Proteomes" id="UP001142055">
    <property type="component" value="Chromosome 3"/>
</dbReference>
<dbReference type="GO" id="GO:0097720">
    <property type="term" value="P:calcineurin-mediated signaling"/>
    <property type="evidence" value="ECO:0007669"/>
    <property type="project" value="InterPro"/>
</dbReference>
<dbReference type="PRINTS" id="PR00114">
    <property type="entry name" value="STPHPHTASE"/>
</dbReference>
<feature type="compositionally biased region" description="Polar residues" evidence="2">
    <location>
        <begin position="14"/>
        <end position="35"/>
    </location>
</feature>
<comment type="caution">
    <text evidence="4">The sequence shown here is derived from an EMBL/GenBank/DDBJ whole genome shotgun (WGS) entry which is preliminary data.</text>
</comment>
<evidence type="ECO:0000256" key="1">
    <source>
        <dbReference type="ARBA" id="ARBA00022837"/>
    </source>
</evidence>
<sequence length="754" mass="86644">MECNNIEKAKESNVEQAKLTNDSMNQTIKTENLPDSLQKEGCKSTPETTQGQLPTTATPQPVTQTNNAPHPEQQLEQLNSEVSLGFGETMAEFEDRSQTLVIREGPEPYRTILRTTIGYGIRCVHGRIPLVKVKDHMGYWLPYMYSNENCKYLDTINGLYELFVSELKPNTEPQKSNSVINNTKVSQNFLSNVQLYSIYRFQIPDGQFVSRYIFLAQWSPNENMPIMCCRDTVNIQWHSIETIVNEVRQDNRQLMDRFWGYEVVYVCTVLQQHFSSSGGVGGGTLHNNSLVVPQMHEFNGSEVLKYLPKSTSNNSSNNTNSNSGSGTANRNASSSFQKLLHEARFTEKDVIKIYCDFVQHCFPSSAMTYISFYEYINKIGFLQFDETSLRNIFRALNYKNKHFMMFSEFLLGLAALDSNAPNSKLRLTYIFRYYDRNADGLLDMDDFRNMIYDIRARTNLSNEPNEVNADVQARLSALKITDGNGKINFKSFLNEASHLTGIVHLFRTSKAILESIHIRHAYEFIYNKQGKPFGPRLMGTCAKCRPKKYSLAYHTVRLNAQGRIDDPLYLIKSNCGEIDADLQFKQRADELELKYSIEVVFNEKSVANKILSIIRKMQDFNKMSRERQKEVSQFVISQLTTSILWSDPITEEEYREVCQFHNQSNDNGFADNIRRSTAYYFTEKALRNFLKTNNLSHVIRAHELEMDGYRFHHSGLLITVFSSSRYCNSTNRSAAVFIDSRENDGFIKVIALDT</sequence>
<dbReference type="InterPro" id="IPR011992">
    <property type="entry name" value="EF-hand-dom_pair"/>
</dbReference>
<accession>A0A9Q0M5C8</accession>
<evidence type="ECO:0000256" key="2">
    <source>
        <dbReference type="SAM" id="MobiDB-lite"/>
    </source>
</evidence>
<dbReference type="InterPro" id="IPR029052">
    <property type="entry name" value="Metallo-depent_PP-like"/>
</dbReference>
<dbReference type="SUPFAM" id="SSF47473">
    <property type="entry name" value="EF-hand"/>
    <property type="match status" value="1"/>
</dbReference>
<evidence type="ECO:0000313" key="5">
    <source>
        <dbReference type="Proteomes" id="UP001142055"/>
    </source>
</evidence>
<feature type="domain" description="EF-hand" evidence="3">
    <location>
        <begin position="422"/>
        <end position="457"/>
    </location>
</feature>
<feature type="region of interest" description="Disordered" evidence="2">
    <location>
        <begin position="309"/>
        <end position="330"/>
    </location>
</feature>
<dbReference type="PROSITE" id="PS00018">
    <property type="entry name" value="EF_HAND_1"/>
    <property type="match status" value="1"/>
</dbReference>
<dbReference type="InterPro" id="IPR006186">
    <property type="entry name" value="Ser/Thr-sp_prot-phosphatase"/>
</dbReference>
<dbReference type="Gene3D" id="1.10.238.10">
    <property type="entry name" value="EF-hand"/>
    <property type="match status" value="1"/>
</dbReference>
<dbReference type="PANTHER" id="PTHR45673">
    <property type="entry name" value="SERINE/THREONINE-PROTEIN PHOSPHATASE 2B CATALYTIC SUBUNIT 1-RELATED"/>
    <property type="match status" value="1"/>
</dbReference>
<dbReference type="InterPro" id="IPR018247">
    <property type="entry name" value="EF_Hand_1_Ca_BS"/>
</dbReference>
<name>A0A9Q0M5C8_BLOTA</name>
<reference evidence="4" key="1">
    <citation type="submission" date="2022-12" db="EMBL/GenBank/DDBJ databases">
        <title>Genome assemblies of Blomia tropicalis.</title>
        <authorList>
            <person name="Cui Y."/>
        </authorList>
    </citation>
    <scope>NUCLEOTIDE SEQUENCE</scope>
    <source>
        <tissue evidence="4">Adult mites</tissue>
    </source>
</reference>
<feature type="compositionally biased region" description="Low complexity" evidence="2">
    <location>
        <begin position="52"/>
        <end position="65"/>
    </location>
</feature>
<proteinExistence type="predicted"/>
<feature type="region of interest" description="Disordered" evidence="2">
    <location>
        <begin position="1"/>
        <end position="70"/>
    </location>
</feature>
<dbReference type="AlphaFoldDB" id="A0A9Q0M5C8"/>
<dbReference type="InterPro" id="IPR002048">
    <property type="entry name" value="EF_hand_dom"/>
</dbReference>
<keyword evidence="5" id="KW-1185">Reference proteome</keyword>
<dbReference type="EMBL" id="JAPWDV010000003">
    <property type="protein sequence ID" value="KAJ6217727.1"/>
    <property type="molecule type" value="Genomic_DNA"/>
</dbReference>
<dbReference type="PROSITE" id="PS50222">
    <property type="entry name" value="EF_HAND_2"/>
    <property type="match status" value="1"/>
</dbReference>
<dbReference type="GO" id="GO:0033192">
    <property type="term" value="F:calmodulin-dependent protein phosphatase activity"/>
    <property type="evidence" value="ECO:0007669"/>
    <property type="project" value="InterPro"/>
</dbReference>
<keyword evidence="1" id="KW-0106">Calcium</keyword>
<evidence type="ECO:0000259" key="3">
    <source>
        <dbReference type="PROSITE" id="PS50222"/>
    </source>
</evidence>
<dbReference type="InterPro" id="IPR043360">
    <property type="entry name" value="PP2B"/>
</dbReference>
<dbReference type="SMART" id="SM00156">
    <property type="entry name" value="PP2Ac"/>
    <property type="match status" value="1"/>
</dbReference>
<evidence type="ECO:0000313" key="4">
    <source>
        <dbReference type="EMBL" id="KAJ6217727.1"/>
    </source>
</evidence>
<gene>
    <name evidence="4" type="ORF">RDWZM_008884</name>
</gene>
<organism evidence="4 5">
    <name type="scientific">Blomia tropicalis</name>
    <name type="common">Mite</name>
    <dbReference type="NCBI Taxonomy" id="40697"/>
    <lineage>
        <taxon>Eukaryota</taxon>
        <taxon>Metazoa</taxon>
        <taxon>Ecdysozoa</taxon>
        <taxon>Arthropoda</taxon>
        <taxon>Chelicerata</taxon>
        <taxon>Arachnida</taxon>
        <taxon>Acari</taxon>
        <taxon>Acariformes</taxon>
        <taxon>Sarcoptiformes</taxon>
        <taxon>Astigmata</taxon>
        <taxon>Glycyphagoidea</taxon>
        <taxon>Echimyopodidae</taxon>
        <taxon>Blomia</taxon>
    </lineage>
</organism>
<dbReference type="OMA" id="FTFAREC"/>
<feature type="compositionally biased region" description="Basic and acidic residues" evidence="2">
    <location>
        <begin position="1"/>
        <end position="13"/>
    </location>
</feature>
<dbReference type="GO" id="GO:0005509">
    <property type="term" value="F:calcium ion binding"/>
    <property type="evidence" value="ECO:0007669"/>
    <property type="project" value="InterPro"/>
</dbReference>
<feature type="compositionally biased region" description="Low complexity" evidence="2">
    <location>
        <begin position="310"/>
        <end position="330"/>
    </location>
</feature>
<dbReference type="SUPFAM" id="SSF56300">
    <property type="entry name" value="Metallo-dependent phosphatases"/>
    <property type="match status" value="1"/>
</dbReference>